<keyword evidence="2" id="KW-1185">Reference proteome</keyword>
<evidence type="ECO:0000313" key="2">
    <source>
        <dbReference type="Proteomes" id="UP001302349"/>
    </source>
</evidence>
<accession>A0ABZ0IJL1</accession>
<organism evidence="1 2">
    <name type="scientific">Imperialibacter roseus</name>
    <dbReference type="NCBI Taxonomy" id="1324217"/>
    <lineage>
        <taxon>Bacteria</taxon>
        <taxon>Pseudomonadati</taxon>
        <taxon>Bacteroidota</taxon>
        <taxon>Cytophagia</taxon>
        <taxon>Cytophagales</taxon>
        <taxon>Flammeovirgaceae</taxon>
        <taxon>Imperialibacter</taxon>
    </lineage>
</organism>
<evidence type="ECO:0000313" key="1">
    <source>
        <dbReference type="EMBL" id="WOK04349.1"/>
    </source>
</evidence>
<reference evidence="1 2" key="1">
    <citation type="journal article" date="2023" name="Microbiol. Resour. Announc.">
        <title>Complete Genome Sequence of Imperialibacter roseus strain P4T.</title>
        <authorList>
            <person name="Tizabi D.R."/>
            <person name="Bachvaroff T."/>
            <person name="Hill R.T."/>
        </authorList>
    </citation>
    <scope>NUCLEOTIDE SEQUENCE [LARGE SCALE GENOMIC DNA]</scope>
    <source>
        <strain evidence="1 2">P4T</strain>
    </source>
</reference>
<proteinExistence type="predicted"/>
<sequence length="77" mass="8905">MNSTVTNEILVFKTNIRYKKDVNKVSPLLESDSRVMEWNVDQMDIDNVLRIASDELHPTEVITMIQTAGYFCEELPD</sequence>
<gene>
    <name evidence="1" type="ORF">RT717_14815</name>
</gene>
<protein>
    <recommendedName>
        <fullName evidence="3">HMA domain-containing protein</fullName>
    </recommendedName>
</protein>
<name>A0ABZ0IJL1_9BACT</name>
<dbReference type="Proteomes" id="UP001302349">
    <property type="component" value="Chromosome"/>
</dbReference>
<dbReference type="EMBL" id="CP136051">
    <property type="protein sequence ID" value="WOK04349.1"/>
    <property type="molecule type" value="Genomic_DNA"/>
</dbReference>
<evidence type="ECO:0008006" key="3">
    <source>
        <dbReference type="Google" id="ProtNLM"/>
    </source>
</evidence>